<name>Q5QM12_ORYSJ</name>
<reference evidence="2" key="1">
    <citation type="journal article" date="2002" name="Nature">
        <title>The genome sequence and structure of rice chromosome 1.</title>
        <authorList>
            <person name="Sasaki T."/>
            <person name="Matsumoto T."/>
            <person name="Yamamoto K."/>
            <person name="Sakata K."/>
            <person name="Baba T."/>
            <person name="Katayose Y."/>
            <person name="Wu J."/>
            <person name="Niimura Y."/>
            <person name="Cheng Z."/>
            <person name="Nagamura Y."/>
            <person name="Antonio B.A."/>
            <person name="Kanamori H."/>
            <person name="Hosokawa S."/>
            <person name="Masukawa M."/>
            <person name="Arikawa K."/>
            <person name="Chiden Y."/>
            <person name="Hayashi M."/>
            <person name="Okamoto M."/>
            <person name="Ando T."/>
            <person name="Aoki H."/>
            <person name="Arita K."/>
            <person name="Hamada M."/>
            <person name="Harada C."/>
            <person name="Hijishita S."/>
            <person name="Honda M."/>
            <person name="Ichikawa Y."/>
            <person name="Idonuma A."/>
            <person name="Iijima M."/>
            <person name="Ikeda M."/>
            <person name="Ikeno M."/>
            <person name="Itoh S."/>
            <person name="Itoh T."/>
            <person name="Itoh Y."/>
            <person name="Itoh Y."/>
            <person name="Iwabuchi A."/>
            <person name="Kamiya K."/>
            <person name="Karasawa W."/>
            <person name="Katagiri S."/>
            <person name="Kikuta A."/>
            <person name="Kobayashi N."/>
            <person name="Kono I."/>
            <person name="Machita K."/>
            <person name="Maehara T."/>
            <person name="Mizuno H."/>
            <person name="Mizubayashi T."/>
            <person name="Mukai Y."/>
            <person name="Nagasaki H."/>
            <person name="Nakashima M."/>
            <person name="Nakama Y."/>
            <person name="Nakamichi Y."/>
            <person name="Nakamura M."/>
            <person name="Namiki N."/>
            <person name="Negishi M."/>
            <person name="Ohta I."/>
            <person name="Ono N."/>
            <person name="Saji S."/>
            <person name="Sakai K."/>
            <person name="Shibata M."/>
            <person name="Shimokawa T."/>
            <person name="Shomura A."/>
            <person name="Song J."/>
            <person name="Takazaki Y."/>
            <person name="Terasawa K."/>
            <person name="Tsuji K."/>
            <person name="Waki K."/>
            <person name="Yamagata H."/>
            <person name="Yamane H."/>
            <person name="Yoshiki S."/>
            <person name="Yoshihara R."/>
            <person name="Yukawa K."/>
            <person name="Zhong H."/>
            <person name="Iwama H."/>
            <person name="Endo T."/>
            <person name="Ito H."/>
            <person name="Hahn J.H."/>
            <person name="Kim H.I."/>
            <person name="Eun M.Y."/>
            <person name="Yano M."/>
            <person name="Jiang J."/>
            <person name="Gojobori T."/>
        </authorList>
    </citation>
    <scope>NUCLEOTIDE SEQUENCE [LARGE SCALE GENOMIC DNA]</scope>
</reference>
<dbReference type="Proteomes" id="UP000817658">
    <property type="component" value="Chromosome 1"/>
</dbReference>
<sequence>MGARHAVPPGPASPFTCPIFAGQPGVFMCTAHARRFGGCSGQRGSDKMALSNGGYWGQ</sequence>
<dbReference type="EMBL" id="AP003435">
    <property type="protein sequence ID" value="BAD73545.1"/>
    <property type="molecule type" value="Genomic_DNA"/>
</dbReference>
<feature type="region of interest" description="Disordered" evidence="1">
    <location>
        <begin position="39"/>
        <end position="58"/>
    </location>
</feature>
<gene>
    <name evidence="2" type="primary">P0455H03.27</name>
</gene>
<protein>
    <submittedName>
        <fullName evidence="2">Uncharacterized protein</fullName>
    </submittedName>
</protein>
<evidence type="ECO:0000256" key="1">
    <source>
        <dbReference type="SAM" id="MobiDB-lite"/>
    </source>
</evidence>
<accession>Q5QM12</accession>
<evidence type="ECO:0000313" key="2">
    <source>
        <dbReference type="EMBL" id="BAD73545.1"/>
    </source>
</evidence>
<dbReference type="AlphaFoldDB" id="Q5QM12"/>
<proteinExistence type="predicted"/>
<organism evidence="2">
    <name type="scientific">Oryza sativa subsp. japonica</name>
    <name type="common">Rice</name>
    <dbReference type="NCBI Taxonomy" id="39947"/>
    <lineage>
        <taxon>Eukaryota</taxon>
        <taxon>Viridiplantae</taxon>
        <taxon>Streptophyta</taxon>
        <taxon>Embryophyta</taxon>
        <taxon>Tracheophyta</taxon>
        <taxon>Spermatophyta</taxon>
        <taxon>Magnoliopsida</taxon>
        <taxon>Liliopsida</taxon>
        <taxon>Poales</taxon>
        <taxon>Poaceae</taxon>
        <taxon>BOP clade</taxon>
        <taxon>Oryzoideae</taxon>
        <taxon>Oryzeae</taxon>
        <taxon>Oryzinae</taxon>
        <taxon>Oryza</taxon>
        <taxon>Oryza sativa</taxon>
    </lineage>
</organism>